<name>A0A1B1M122_STRLN</name>
<evidence type="ECO:0000313" key="2">
    <source>
        <dbReference type="Proteomes" id="UP000092598"/>
    </source>
</evidence>
<protein>
    <submittedName>
        <fullName evidence="1">Uncharacterized protein</fullName>
    </submittedName>
</protein>
<dbReference type="RefSeq" id="WP_067425152.1">
    <property type="nucleotide sequence ID" value="NZ_CP016438.1"/>
</dbReference>
<dbReference type="OrthoDB" id="9815222at2"/>
<dbReference type="STRING" id="1915.SLINC_0061"/>
<dbReference type="AlphaFoldDB" id="A0A1B1M122"/>
<dbReference type="EMBL" id="CP016438">
    <property type="protein sequence ID" value="ANS62285.1"/>
    <property type="molecule type" value="Genomic_DNA"/>
</dbReference>
<accession>A0A1B1M122</accession>
<dbReference type="Proteomes" id="UP000092598">
    <property type="component" value="Chromosome"/>
</dbReference>
<gene>
    <name evidence="1" type="ORF">SLINC_0061</name>
</gene>
<dbReference type="KEGG" id="sls:SLINC_0061"/>
<proteinExistence type="predicted"/>
<evidence type="ECO:0000313" key="1">
    <source>
        <dbReference type="EMBL" id="ANS62285.1"/>
    </source>
</evidence>
<sequence length="176" mass="19035">MDRTVNRDVLAAALGDYRAGLLPTADELMSLIAGAEIAAVRSKFDISDELLRTAWFLHGITAAAPDTPQYNARQLREAFAVSAHIFDLALADERRDIIEQLRLAFAAQIGYRRCEQDPNATAIFHRVARLVRIDEDLPDHIDTLAVEAGSPSSACSVPSSTFPCVHGGASSRTCAA</sequence>
<keyword evidence="2" id="KW-1185">Reference proteome</keyword>
<reference evidence="1 2" key="1">
    <citation type="submission" date="2016-07" db="EMBL/GenBank/DDBJ databases">
        <title>Enhancement of antibiotic productionsby engineered nitrateutilization in actinobacteria.</title>
        <authorList>
            <person name="Meng S.C."/>
        </authorList>
    </citation>
    <scope>NUCLEOTIDE SEQUENCE [LARGE SCALE GENOMIC DNA]</scope>
    <source>
        <strain evidence="1 2">NRRL 2936</strain>
    </source>
</reference>
<organism evidence="1 2">
    <name type="scientific">Streptomyces lincolnensis</name>
    <dbReference type="NCBI Taxonomy" id="1915"/>
    <lineage>
        <taxon>Bacteria</taxon>
        <taxon>Bacillati</taxon>
        <taxon>Actinomycetota</taxon>
        <taxon>Actinomycetes</taxon>
        <taxon>Kitasatosporales</taxon>
        <taxon>Streptomycetaceae</taxon>
        <taxon>Streptomyces</taxon>
    </lineage>
</organism>
<dbReference type="PATRIC" id="fig|1915.4.peg.73"/>